<accession>A0A1Y5XZ87</accession>
<name>A0A1Y5XZ87_KIBAR</name>
<evidence type="ECO:0000313" key="2">
    <source>
        <dbReference type="Proteomes" id="UP000192674"/>
    </source>
</evidence>
<sequence length="51" mass="5965">MTGRTRHPKGAALSVRRRSWALSSPVTLANPRVLWSWRSVVISSQWYQLWK</sequence>
<dbReference type="Proteomes" id="UP000192674">
    <property type="component" value="Unassembled WGS sequence"/>
</dbReference>
<evidence type="ECO:0000313" key="1">
    <source>
        <dbReference type="EMBL" id="SMD21927.1"/>
    </source>
</evidence>
<reference evidence="1 2" key="1">
    <citation type="submission" date="2017-04" db="EMBL/GenBank/DDBJ databases">
        <authorList>
            <person name="Afonso C.L."/>
            <person name="Miller P.J."/>
            <person name="Scott M.A."/>
            <person name="Spackman E."/>
            <person name="Goraichik I."/>
            <person name="Dimitrov K.M."/>
            <person name="Suarez D.L."/>
            <person name="Swayne D.E."/>
        </authorList>
    </citation>
    <scope>NUCLEOTIDE SEQUENCE [LARGE SCALE GENOMIC DNA]</scope>
    <source>
        <strain evidence="1 2">DSM 43828</strain>
    </source>
</reference>
<dbReference type="AlphaFoldDB" id="A0A1Y5XZ87"/>
<proteinExistence type="predicted"/>
<protein>
    <submittedName>
        <fullName evidence="1">Uncharacterized protein</fullName>
    </submittedName>
</protein>
<gene>
    <name evidence="1" type="ORF">SAMN05661093_07207</name>
</gene>
<dbReference type="EMBL" id="FWXV01000007">
    <property type="protein sequence ID" value="SMD21927.1"/>
    <property type="molecule type" value="Genomic_DNA"/>
</dbReference>
<keyword evidence="2" id="KW-1185">Reference proteome</keyword>
<organism evidence="1 2">
    <name type="scientific">Kibdelosporangium aridum</name>
    <dbReference type="NCBI Taxonomy" id="2030"/>
    <lineage>
        <taxon>Bacteria</taxon>
        <taxon>Bacillati</taxon>
        <taxon>Actinomycetota</taxon>
        <taxon>Actinomycetes</taxon>
        <taxon>Pseudonocardiales</taxon>
        <taxon>Pseudonocardiaceae</taxon>
        <taxon>Kibdelosporangium</taxon>
    </lineage>
</organism>